<dbReference type="NCBIfam" id="TIGR01467">
    <property type="entry name" value="cobI_cbiL"/>
    <property type="match status" value="1"/>
</dbReference>
<evidence type="ECO:0000256" key="7">
    <source>
        <dbReference type="PIRNR" id="PIRNR036427"/>
    </source>
</evidence>
<dbReference type="PANTHER" id="PTHR43467">
    <property type="entry name" value="COBALT-PRECORRIN-2 C(20)-METHYLTRANSFERASE"/>
    <property type="match status" value="1"/>
</dbReference>
<evidence type="ECO:0000256" key="3">
    <source>
        <dbReference type="ARBA" id="ARBA00022573"/>
    </source>
</evidence>
<dbReference type="InterPro" id="IPR003043">
    <property type="entry name" value="Uropor_MeTrfase_CS"/>
</dbReference>
<dbReference type="NCBIfam" id="NF004647">
    <property type="entry name" value="PRK05990.1"/>
    <property type="match status" value="1"/>
</dbReference>
<dbReference type="InterPro" id="IPR035996">
    <property type="entry name" value="4pyrrol_Methylase_sf"/>
</dbReference>
<dbReference type="PIRSF" id="PIRSF036427">
    <property type="entry name" value="Precrrn-2_mtase"/>
    <property type="match status" value="1"/>
</dbReference>
<dbReference type="RefSeq" id="WP_099096194.1">
    <property type="nucleotide sequence ID" value="NZ_PDNU01000028.1"/>
</dbReference>
<dbReference type="InterPro" id="IPR014776">
    <property type="entry name" value="4pyrrole_Mease_sub2"/>
</dbReference>
<keyword evidence="6" id="KW-0949">S-adenosyl-L-methionine</keyword>
<dbReference type="EMBL" id="PDNU01000028">
    <property type="protein sequence ID" value="PHK94280.1"/>
    <property type="molecule type" value="Genomic_DNA"/>
</dbReference>
<evidence type="ECO:0000256" key="5">
    <source>
        <dbReference type="ARBA" id="ARBA00022679"/>
    </source>
</evidence>
<keyword evidence="11" id="KW-1185">Reference proteome</keyword>
<comment type="caution">
    <text evidence="10">The sequence shown here is derived from an EMBL/GenBank/DDBJ whole genome shotgun (WGS) entry which is preliminary data.</text>
</comment>
<keyword evidence="5 8" id="KW-0808">Transferase</keyword>
<dbReference type="CDD" id="cd11645">
    <property type="entry name" value="Precorrin_2_C20_MT"/>
    <property type="match status" value="1"/>
</dbReference>
<evidence type="ECO:0000256" key="4">
    <source>
        <dbReference type="ARBA" id="ARBA00022603"/>
    </source>
</evidence>
<dbReference type="OrthoDB" id="9804789at2"/>
<comment type="similarity">
    <text evidence="2 7 8">Belongs to the precorrin methyltransferase family.</text>
</comment>
<dbReference type="GO" id="GO:0030788">
    <property type="term" value="F:precorrin-2 C20-methyltransferase activity"/>
    <property type="evidence" value="ECO:0007669"/>
    <property type="project" value="InterPro"/>
</dbReference>
<evidence type="ECO:0000256" key="1">
    <source>
        <dbReference type="ARBA" id="ARBA00004953"/>
    </source>
</evidence>
<dbReference type="InterPro" id="IPR012382">
    <property type="entry name" value="CobI/CbiL"/>
</dbReference>
<dbReference type="InterPro" id="IPR006364">
    <property type="entry name" value="CobI/CbiL/CobIJ_dom"/>
</dbReference>
<dbReference type="Gene3D" id="3.40.1010.10">
    <property type="entry name" value="Cobalt-precorrin-4 Transmethylase, Domain 1"/>
    <property type="match status" value="1"/>
</dbReference>
<dbReference type="Proteomes" id="UP000223527">
    <property type="component" value="Unassembled WGS sequence"/>
</dbReference>
<dbReference type="UniPathway" id="UPA00148"/>
<dbReference type="Gene3D" id="3.30.950.10">
    <property type="entry name" value="Methyltransferase, Cobalt-precorrin-4 Transmethylase, Domain 2"/>
    <property type="match status" value="1"/>
</dbReference>
<proteinExistence type="inferred from homology"/>
<evidence type="ECO:0000256" key="6">
    <source>
        <dbReference type="ARBA" id="ARBA00022691"/>
    </source>
</evidence>
<keyword evidence="4 8" id="KW-0489">Methyltransferase</keyword>
<dbReference type="AlphaFoldDB" id="A0A2C7A7D6"/>
<feature type="domain" description="Tetrapyrrole methylase" evidence="9">
    <location>
        <begin position="4"/>
        <end position="216"/>
    </location>
</feature>
<protein>
    <submittedName>
        <fullName evidence="10">Precorrin-2 C(20)-methyltransferase</fullName>
    </submittedName>
</protein>
<name>A0A2C7A7D6_9PROT</name>
<evidence type="ECO:0000313" key="10">
    <source>
        <dbReference type="EMBL" id="PHK94280.1"/>
    </source>
</evidence>
<gene>
    <name evidence="10" type="ORF">CR162_14205</name>
</gene>
<dbReference type="GO" id="GO:0009236">
    <property type="term" value="P:cobalamin biosynthetic process"/>
    <property type="evidence" value="ECO:0007669"/>
    <property type="project" value="UniProtKB-UniRule"/>
</dbReference>
<evidence type="ECO:0000313" key="11">
    <source>
        <dbReference type="Proteomes" id="UP000223527"/>
    </source>
</evidence>
<dbReference type="InterPro" id="IPR000878">
    <property type="entry name" value="4pyrrol_Mease"/>
</dbReference>
<accession>A0A2C7A7D6</accession>
<evidence type="ECO:0000259" key="9">
    <source>
        <dbReference type="Pfam" id="PF00590"/>
    </source>
</evidence>
<dbReference type="GO" id="GO:0032259">
    <property type="term" value="P:methylation"/>
    <property type="evidence" value="ECO:0007669"/>
    <property type="project" value="UniProtKB-KW"/>
</dbReference>
<dbReference type="PANTHER" id="PTHR43467:SF2">
    <property type="entry name" value="COBALT-PRECORRIN-2 C(20)-METHYLTRANSFERASE"/>
    <property type="match status" value="1"/>
</dbReference>
<dbReference type="InterPro" id="IPR014777">
    <property type="entry name" value="4pyrrole_Mease_sub1"/>
</dbReference>
<evidence type="ECO:0000256" key="8">
    <source>
        <dbReference type="RuleBase" id="RU003960"/>
    </source>
</evidence>
<evidence type="ECO:0000256" key="2">
    <source>
        <dbReference type="ARBA" id="ARBA00005879"/>
    </source>
</evidence>
<organism evidence="10 11">
    <name type="scientific">Teichococcus rhizosphaerae</name>
    <dbReference type="NCBI Taxonomy" id="1335062"/>
    <lineage>
        <taxon>Bacteria</taxon>
        <taxon>Pseudomonadati</taxon>
        <taxon>Pseudomonadota</taxon>
        <taxon>Alphaproteobacteria</taxon>
        <taxon>Acetobacterales</taxon>
        <taxon>Roseomonadaceae</taxon>
        <taxon>Roseomonas</taxon>
    </lineage>
</organism>
<comment type="pathway">
    <text evidence="1">Cofactor biosynthesis; adenosylcobalamin biosynthesis.</text>
</comment>
<dbReference type="Pfam" id="PF00590">
    <property type="entry name" value="TP_methylase"/>
    <property type="match status" value="1"/>
</dbReference>
<dbReference type="SUPFAM" id="SSF53790">
    <property type="entry name" value="Tetrapyrrole methylase"/>
    <property type="match status" value="1"/>
</dbReference>
<keyword evidence="3" id="KW-0169">Cobalamin biosynthesis</keyword>
<reference evidence="10 11" key="1">
    <citation type="submission" date="2017-10" db="EMBL/GenBank/DDBJ databases">
        <authorList>
            <person name="Banno H."/>
            <person name="Chua N.-H."/>
        </authorList>
    </citation>
    <scope>NUCLEOTIDE SEQUENCE [LARGE SCALE GENOMIC DNA]</scope>
    <source>
        <strain evidence="10 11">YW11</strain>
    </source>
</reference>
<dbReference type="PROSITE" id="PS00840">
    <property type="entry name" value="SUMT_2"/>
    <property type="match status" value="1"/>
</dbReference>
<sequence length="241" mass="25470">MSGTLHILGVGPGDPELVTLRAARILGRAPAYAFFARRGRVGHAVTIAAPHLNPAAEALRFEYPHTTEIPVEDARYAEGMTAFYDNCAGALAARLAAGEDVALLCEGDPFLYGSAMYLFDRLRARFPVAVTPGITAMSGCWSRAAAPMVHGDDVLSVLPATMPAEALAKALRGCDAAVVMKLGRNLPKLRAVLAALGLTERAIYAERGTMPGEVVMPLAARDDSPAPYFSLVLIPGRQGAR</sequence>